<dbReference type="Proteomes" id="UP000242875">
    <property type="component" value="Unassembled WGS sequence"/>
</dbReference>
<feature type="compositionally biased region" description="Basic and acidic residues" evidence="1">
    <location>
        <begin position="132"/>
        <end position="141"/>
    </location>
</feature>
<keyword evidence="3" id="KW-1185">Reference proteome</keyword>
<reference evidence="2 3" key="1">
    <citation type="journal article" date="2017" name="Mycologia">
        <title>Bifiguratus adelaidae, gen. et sp. nov., a new member of Mucoromycotina in endophytic and soil-dwelling habitats.</title>
        <authorList>
            <person name="Torres-Cruz T.J."/>
            <person name="Billingsley Tobias T.L."/>
            <person name="Almatruk M."/>
            <person name="Hesse C."/>
            <person name="Kuske C.R."/>
            <person name="Desiro A."/>
            <person name="Benucci G.M."/>
            <person name="Bonito G."/>
            <person name="Stajich J.E."/>
            <person name="Dunlap C."/>
            <person name="Arnold A.E."/>
            <person name="Porras-Alfaro A."/>
        </authorList>
    </citation>
    <scope>NUCLEOTIDE SEQUENCE [LARGE SCALE GENOMIC DNA]</scope>
    <source>
        <strain evidence="2 3">AZ0501</strain>
    </source>
</reference>
<feature type="region of interest" description="Disordered" evidence="1">
    <location>
        <begin position="114"/>
        <end position="254"/>
    </location>
</feature>
<evidence type="ECO:0000256" key="1">
    <source>
        <dbReference type="SAM" id="MobiDB-lite"/>
    </source>
</evidence>
<evidence type="ECO:0000313" key="2">
    <source>
        <dbReference type="EMBL" id="OZJ04240.1"/>
    </source>
</evidence>
<dbReference type="AlphaFoldDB" id="A0A261Y0T8"/>
<protein>
    <submittedName>
        <fullName evidence="2">Uncharacterized protein</fullName>
    </submittedName>
</protein>
<feature type="compositionally biased region" description="Polar residues" evidence="1">
    <location>
        <begin position="177"/>
        <end position="208"/>
    </location>
</feature>
<sequence>MTTYGHRTPISQSPRWSPPQSPSQRQRTAVVESVTSQRLDTFVDSIAAKQAGGLHRFLLEHNESVMQPHSAVMSQDVAFYNRLLHDPVLKLVADIGKQGYKYGNAFGDSAEASIADTVGSPTPSRKRLRKTRSLEEIRESDGSNGQGADLPEGSWLKKQRHSRAASSTATISREGSFPTSTSGMASTGAESSSQDSIMSIDGQLSQRDSSTEEMVSDEGPKTLAKTKPEGSSTSHPPSSPKPSLRTTSGTTVTI</sequence>
<evidence type="ECO:0000313" key="3">
    <source>
        <dbReference type="Proteomes" id="UP000242875"/>
    </source>
</evidence>
<proteinExistence type="predicted"/>
<organism evidence="2 3">
    <name type="scientific">Bifiguratus adelaidae</name>
    <dbReference type="NCBI Taxonomy" id="1938954"/>
    <lineage>
        <taxon>Eukaryota</taxon>
        <taxon>Fungi</taxon>
        <taxon>Fungi incertae sedis</taxon>
        <taxon>Mucoromycota</taxon>
        <taxon>Mucoromycotina</taxon>
        <taxon>Endogonomycetes</taxon>
        <taxon>Endogonales</taxon>
        <taxon>Endogonales incertae sedis</taxon>
        <taxon>Bifiguratus</taxon>
    </lineage>
</organism>
<comment type="caution">
    <text evidence="2">The sequence shown here is derived from an EMBL/GenBank/DDBJ whole genome shotgun (WGS) entry which is preliminary data.</text>
</comment>
<name>A0A261Y0T8_9FUNG</name>
<feature type="region of interest" description="Disordered" evidence="1">
    <location>
        <begin position="1"/>
        <end position="25"/>
    </location>
</feature>
<gene>
    <name evidence="2" type="ORF">BZG36_04245</name>
</gene>
<accession>A0A261Y0T8</accession>
<feature type="compositionally biased region" description="Low complexity" evidence="1">
    <location>
        <begin position="164"/>
        <end position="173"/>
    </location>
</feature>
<dbReference type="EMBL" id="MVBO01000048">
    <property type="protein sequence ID" value="OZJ04240.1"/>
    <property type="molecule type" value="Genomic_DNA"/>
</dbReference>
<feature type="compositionally biased region" description="Polar residues" evidence="1">
    <location>
        <begin position="244"/>
        <end position="254"/>
    </location>
</feature>